<name>A0A6A3PA53_9STRA</name>
<comment type="caution">
    <text evidence="3">The sequence shown here is derived from an EMBL/GenBank/DDBJ whole genome shotgun (WGS) entry which is preliminary data.</text>
</comment>
<evidence type="ECO:0000313" key="7">
    <source>
        <dbReference type="Proteomes" id="UP000440732"/>
    </source>
</evidence>
<sequence length="87" mass="9938">MAVDPSRIPLPKPPDVNRCLEASRASGSTPYFRDTDMQTPPRGSTRFDESHDEYDAWEAKTDPYESPKHCIQQLSLEDQDRSRSNVL</sequence>
<reference evidence="6 7" key="1">
    <citation type="submission" date="2018-08" db="EMBL/GenBank/DDBJ databases">
        <title>Genomic investigation of the strawberry pathogen Phytophthora fragariae indicates pathogenicity is determined by transcriptional variation in three key races.</title>
        <authorList>
            <person name="Adams T.M."/>
            <person name="Armitage A.D."/>
            <person name="Sobczyk M.K."/>
            <person name="Bates H.J."/>
            <person name="Dunwell J.M."/>
            <person name="Nellist C.F."/>
            <person name="Harrison R.J."/>
        </authorList>
    </citation>
    <scope>NUCLEOTIDE SEQUENCE [LARGE SCALE GENOMIC DNA]</scope>
    <source>
        <strain evidence="5 9">BC-23</strain>
        <strain evidence="4 6">NOV-27</strain>
        <strain evidence="3 7">NOV-5</strain>
        <strain evidence="2 8">NOV-71</strain>
    </source>
</reference>
<dbReference type="AlphaFoldDB" id="A0A6A3PA53"/>
<dbReference type="Proteomes" id="UP000476176">
    <property type="component" value="Unassembled WGS sequence"/>
</dbReference>
<protein>
    <submittedName>
        <fullName evidence="3">Uncharacterized protein</fullName>
    </submittedName>
</protein>
<evidence type="ECO:0000313" key="4">
    <source>
        <dbReference type="EMBL" id="KAE9158038.1"/>
    </source>
</evidence>
<dbReference type="EMBL" id="QXGB01008312">
    <property type="protein sequence ID" value="KAE9158038.1"/>
    <property type="molecule type" value="Genomic_DNA"/>
</dbReference>
<evidence type="ECO:0000313" key="5">
    <source>
        <dbReference type="EMBL" id="KAE9159288.1"/>
    </source>
</evidence>
<dbReference type="Proteomes" id="UP000441208">
    <property type="component" value="Unassembled WGS sequence"/>
</dbReference>
<dbReference type="EMBL" id="QXFZ01008699">
    <property type="protein sequence ID" value="KAE9055419.1"/>
    <property type="molecule type" value="Genomic_DNA"/>
</dbReference>
<accession>A0A6A3PA53</accession>
<evidence type="ECO:0000313" key="9">
    <source>
        <dbReference type="Proteomes" id="UP000476176"/>
    </source>
</evidence>
<keyword evidence="6" id="KW-1185">Reference proteome</keyword>
<dbReference type="EMBL" id="QXGC01008113">
    <property type="protein sequence ID" value="KAE9159288.1"/>
    <property type="molecule type" value="Genomic_DNA"/>
</dbReference>
<dbReference type="EMBL" id="QXGA01009719">
    <property type="protein sequence ID" value="KAE9056231.1"/>
    <property type="molecule type" value="Genomic_DNA"/>
</dbReference>
<feature type="compositionally biased region" description="Basic and acidic residues" evidence="1">
    <location>
        <begin position="45"/>
        <end position="68"/>
    </location>
</feature>
<proteinExistence type="predicted"/>
<feature type="region of interest" description="Disordered" evidence="1">
    <location>
        <begin position="1"/>
        <end position="87"/>
    </location>
</feature>
<dbReference type="Proteomes" id="UP000433483">
    <property type="component" value="Unassembled WGS sequence"/>
</dbReference>
<gene>
    <name evidence="5" type="ORF">PF004_g31594</name>
    <name evidence="4" type="ORF">PF005_g32611</name>
    <name evidence="3" type="ORF">PF006_g32737</name>
    <name evidence="2" type="ORF">PF007_g32325</name>
</gene>
<dbReference type="Proteomes" id="UP000440732">
    <property type="component" value="Unassembled WGS sequence"/>
</dbReference>
<evidence type="ECO:0000313" key="8">
    <source>
        <dbReference type="Proteomes" id="UP000441208"/>
    </source>
</evidence>
<evidence type="ECO:0000256" key="1">
    <source>
        <dbReference type="SAM" id="MobiDB-lite"/>
    </source>
</evidence>
<organism evidence="3 7">
    <name type="scientific">Phytophthora fragariae</name>
    <dbReference type="NCBI Taxonomy" id="53985"/>
    <lineage>
        <taxon>Eukaryota</taxon>
        <taxon>Sar</taxon>
        <taxon>Stramenopiles</taxon>
        <taxon>Oomycota</taxon>
        <taxon>Peronosporomycetes</taxon>
        <taxon>Peronosporales</taxon>
        <taxon>Peronosporaceae</taxon>
        <taxon>Phytophthora</taxon>
    </lineage>
</organism>
<evidence type="ECO:0000313" key="3">
    <source>
        <dbReference type="EMBL" id="KAE9056231.1"/>
    </source>
</evidence>
<evidence type="ECO:0000313" key="6">
    <source>
        <dbReference type="Proteomes" id="UP000433483"/>
    </source>
</evidence>
<feature type="compositionally biased region" description="Basic and acidic residues" evidence="1">
    <location>
        <begin position="78"/>
        <end position="87"/>
    </location>
</feature>
<evidence type="ECO:0000313" key="2">
    <source>
        <dbReference type="EMBL" id="KAE9055419.1"/>
    </source>
</evidence>